<dbReference type="InterPro" id="IPR031316">
    <property type="entry name" value="FlgM_C"/>
</dbReference>
<dbReference type="NCBIfam" id="TIGR03824">
    <property type="entry name" value="FlgM_jcvi"/>
    <property type="match status" value="1"/>
</dbReference>
<reference evidence="10" key="1">
    <citation type="submission" date="2015-10" db="EMBL/GenBank/DDBJ databases">
        <title>Genome of Paenibacillus bovis sp. nov.</title>
        <authorList>
            <person name="Wu Z."/>
            <person name="Gao C."/>
            <person name="Liu Z."/>
            <person name="Zheng H."/>
        </authorList>
    </citation>
    <scope>NUCLEOTIDE SEQUENCE [LARGE SCALE GENOMIC DNA]</scope>
    <source>
        <strain evidence="10">BD3526</strain>
    </source>
</reference>
<sequence>MKINDTQRVNAINPYQRSAEAKSVTNDKKAGRKDEVSISPEAMEMLQANATQASANAERAQKIQSLKEQVAAGTYKVDAGALADKLLPFLKGTGN</sequence>
<feature type="compositionally biased region" description="Basic and acidic residues" evidence="7">
    <location>
        <begin position="25"/>
        <end position="35"/>
    </location>
</feature>
<dbReference type="AlphaFoldDB" id="A0A172ZLH1"/>
<dbReference type="GO" id="GO:0044781">
    <property type="term" value="P:bacterial-type flagellum organization"/>
    <property type="evidence" value="ECO:0007669"/>
    <property type="project" value="UniProtKB-KW"/>
</dbReference>
<reference evidence="9 10" key="2">
    <citation type="journal article" date="2016" name="Int. J. Syst. Evol. Microbiol.">
        <title>Paenibacillus bovis sp. nov., isolated from raw yak (Bos grunniens) milk.</title>
        <authorList>
            <person name="Gao C."/>
            <person name="Han J."/>
            <person name="Liu Z."/>
            <person name="Xu X."/>
            <person name="Hang F."/>
            <person name="Wu Z."/>
        </authorList>
    </citation>
    <scope>NUCLEOTIDE SEQUENCE [LARGE SCALE GENOMIC DNA]</scope>
    <source>
        <strain evidence="9 10">BD3526</strain>
    </source>
</reference>
<proteinExistence type="inferred from homology"/>
<protein>
    <recommendedName>
        <fullName evidence="2">Negative regulator of flagellin synthesis</fullName>
    </recommendedName>
</protein>
<dbReference type="InterPro" id="IPR035890">
    <property type="entry name" value="Anti-sigma-28_factor_FlgM_sf"/>
</dbReference>
<dbReference type="KEGG" id="pbv:AR543_22535"/>
<evidence type="ECO:0000313" key="9">
    <source>
        <dbReference type="EMBL" id="ANF98494.1"/>
    </source>
</evidence>
<keyword evidence="9" id="KW-0282">Flagellum</keyword>
<evidence type="ECO:0000256" key="6">
    <source>
        <dbReference type="ARBA" id="ARBA00023163"/>
    </source>
</evidence>
<dbReference type="OrthoDB" id="2382241at2"/>
<evidence type="ECO:0000256" key="1">
    <source>
        <dbReference type="ARBA" id="ARBA00005322"/>
    </source>
</evidence>
<feature type="compositionally biased region" description="Polar residues" evidence="7">
    <location>
        <begin position="1"/>
        <end position="16"/>
    </location>
</feature>
<keyword evidence="9" id="KW-0969">Cilium</keyword>
<dbReference type="Proteomes" id="UP000078148">
    <property type="component" value="Chromosome"/>
</dbReference>
<dbReference type="InterPro" id="IPR007412">
    <property type="entry name" value="FlgM"/>
</dbReference>
<keyword evidence="5" id="KW-0805">Transcription regulation</keyword>
<dbReference type="EMBL" id="CP013023">
    <property type="protein sequence ID" value="ANF98494.1"/>
    <property type="molecule type" value="Genomic_DNA"/>
</dbReference>
<keyword evidence="6" id="KW-0804">Transcription</keyword>
<evidence type="ECO:0000256" key="3">
    <source>
        <dbReference type="ARBA" id="ARBA00022491"/>
    </source>
</evidence>
<keyword evidence="9" id="KW-0966">Cell projection</keyword>
<feature type="domain" description="Anti-sigma-28 factor FlgM C-terminal" evidence="8">
    <location>
        <begin position="34"/>
        <end position="87"/>
    </location>
</feature>
<evidence type="ECO:0000256" key="2">
    <source>
        <dbReference type="ARBA" id="ARBA00017823"/>
    </source>
</evidence>
<keyword evidence="4" id="KW-1005">Bacterial flagellum biogenesis</keyword>
<gene>
    <name evidence="9" type="ORF">AR543_22535</name>
</gene>
<feature type="region of interest" description="Disordered" evidence="7">
    <location>
        <begin position="1"/>
        <end position="35"/>
    </location>
</feature>
<dbReference type="STRING" id="1616788.AR543_22535"/>
<dbReference type="GO" id="GO:0045892">
    <property type="term" value="P:negative regulation of DNA-templated transcription"/>
    <property type="evidence" value="ECO:0007669"/>
    <property type="project" value="InterPro"/>
</dbReference>
<evidence type="ECO:0000256" key="5">
    <source>
        <dbReference type="ARBA" id="ARBA00023015"/>
    </source>
</evidence>
<name>A0A172ZLH1_9BACL</name>
<accession>A0A172ZLH1</accession>
<evidence type="ECO:0000256" key="7">
    <source>
        <dbReference type="SAM" id="MobiDB-lite"/>
    </source>
</evidence>
<keyword evidence="3" id="KW-0678">Repressor</keyword>
<comment type="similarity">
    <text evidence="1">Belongs to the FlgM family.</text>
</comment>
<evidence type="ECO:0000256" key="4">
    <source>
        <dbReference type="ARBA" id="ARBA00022795"/>
    </source>
</evidence>
<keyword evidence="10" id="KW-1185">Reference proteome</keyword>
<evidence type="ECO:0000313" key="10">
    <source>
        <dbReference type="Proteomes" id="UP000078148"/>
    </source>
</evidence>
<evidence type="ECO:0000259" key="8">
    <source>
        <dbReference type="Pfam" id="PF04316"/>
    </source>
</evidence>
<dbReference type="SUPFAM" id="SSF101498">
    <property type="entry name" value="Anti-sigma factor FlgM"/>
    <property type="match status" value="1"/>
</dbReference>
<dbReference type="RefSeq" id="WP_060536529.1">
    <property type="nucleotide sequence ID" value="NZ_CP013023.1"/>
</dbReference>
<dbReference type="Pfam" id="PF04316">
    <property type="entry name" value="FlgM"/>
    <property type="match status" value="1"/>
</dbReference>
<organism evidence="9 10">
    <name type="scientific">Paenibacillus bovis</name>
    <dbReference type="NCBI Taxonomy" id="1616788"/>
    <lineage>
        <taxon>Bacteria</taxon>
        <taxon>Bacillati</taxon>
        <taxon>Bacillota</taxon>
        <taxon>Bacilli</taxon>
        <taxon>Bacillales</taxon>
        <taxon>Paenibacillaceae</taxon>
        <taxon>Paenibacillus</taxon>
    </lineage>
</organism>